<proteinExistence type="predicted"/>
<evidence type="ECO:0000313" key="2">
    <source>
        <dbReference type="EMBL" id="BAL99411.1"/>
    </source>
</evidence>
<dbReference type="STRING" id="926550.CLDAP_13720"/>
<dbReference type="KEGG" id="cap:CLDAP_13720"/>
<name>I0I2C4_CALAS</name>
<reference evidence="2 3" key="1">
    <citation type="submission" date="2012-02" db="EMBL/GenBank/DDBJ databases">
        <title>Complete genome sequence of Caldilinea aerophila DSM 14535 (= NBRC 102666).</title>
        <authorList>
            <person name="Oguchi A."/>
            <person name="Hosoyama A."/>
            <person name="Sekine M."/>
            <person name="Fukai R."/>
            <person name="Kato Y."/>
            <person name="Nakamura S."/>
            <person name="Hanada S."/>
            <person name="Yamazaki S."/>
            <person name="Fujita N."/>
        </authorList>
    </citation>
    <scope>NUCLEOTIDE SEQUENCE [LARGE SCALE GENOMIC DNA]</scope>
    <source>
        <strain evidence="3">DSM 14535 / JCM 11387 / NBRC 104270 / STL-6-O1</strain>
    </source>
</reference>
<accession>I0I2C4</accession>
<gene>
    <name evidence="2" type="ordered locus">CLDAP_13720</name>
</gene>
<protein>
    <submittedName>
        <fullName evidence="2">Uncharacterized protein</fullName>
    </submittedName>
</protein>
<dbReference type="EMBL" id="AP012337">
    <property type="protein sequence ID" value="BAL99411.1"/>
    <property type="molecule type" value="Genomic_DNA"/>
</dbReference>
<organism evidence="2 3">
    <name type="scientific">Caldilinea aerophila (strain DSM 14535 / JCM 11387 / NBRC 104270 / STL-6-O1)</name>
    <dbReference type="NCBI Taxonomy" id="926550"/>
    <lineage>
        <taxon>Bacteria</taxon>
        <taxon>Bacillati</taxon>
        <taxon>Chloroflexota</taxon>
        <taxon>Caldilineae</taxon>
        <taxon>Caldilineales</taxon>
        <taxon>Caldilineaceae</taxon>
        <taxon>Caldilinea</taxon>
    </lineage>
</organism>
<dbReference type="Proteomes" id="UP000007880">
    <property type="component" value="Chromosome"/>
</dbReference>
<feature type="compositionally biased region" description="Basic and acidic residues" evidence="1">
    <location>
        <begin position="32"/>
        <end position="48"/>
    </location>
</feature>
<dbReference type="HOGENOM" id="CLU_2804316_0_0_0"/>
<sequence length="67" mass="7585">MPNPETDPGWLRQFLMGDRTVEPDTGGVLRRSIPDIDRRFARPVDDQKAGGTGSSGSRNERRRRPLH</sequence>
<evidence type="ECO:0000313" key="3">
    <source>
        <dbReference type="Proteomes" id="UP000007880"/>
    </source>
</evidence>
<keyword evidence="3" id="KW-1185">Reference proteome</keyword>
<feature type="region of interest" description="Disordered" evidence="1">
    <location>
        <begin position="17"/>
        <end position="67"/>
    </location>
</feature>
<evidence type="ECO:0000256" key="1">
    <source>
        <dbReference type="SAM" id="MobiDB-lite"/>
    </source>
</evidence>
<dbReference type="AlphaFoldDB" id="I0I2C4"/>